<dbReference type="Pfam" id="PF06818">
    <property type="entry name" value="Fez1"/>
    <property type="match status" value="1"/>
</dbReference>
<dbReference type="Gene3D" id="1.10.287.1490">
    <property type="match status" value="1"/>
</dbReference>
<dbReference type="GO" id="GO:0005737">
    <property type="term" value="C:cytoplasm"/>
    <property type="evidence" value="ECO:0007669"/>
    <property type="project" value="UniProtKB-SubCell"/>
</dbReference>
<gene>
    <name evidence="4" type="ORF">V9T40_010312</name>
</gene>
<evidence type="ECO:0000313" key="4">
    <source>
        <dbReference type="EMBL" id="KAK7578107.1"/>
    </source>
</evidence>
<keyword evidence="5" id="KW-1185">Reference proteome</keyword>
<organism evidence="4 5">
    <name type="scientific">Parthenolecanium corni</name>
    <dbReference type="NCBI Taxonomy" id="536013"/>
    <lineage>
        <taxon>Eukaryota</taxon>
        <taxon>Metazoa</taxon>
        <taxon>Ecdysozoa</taxon>
        <taxon>Arthropoda</taxon>
        <taxon>Hexapoda</taxon>
        <taxon>Insecta</taxon>
        <taxon>Pterygota</taxon>
        <taxon>Neoptera</taxon>
        <taxon>Paraneoptera</taxon>
        <taxon>Hemiptera</taxon>
        <taxon>Sternorrhyncha</taxon>
        <taxon>Coccoidea</taxon>
        <taxon>Coccidae</taxon>
        <taxon>Parthenolecanium</taxon>
    </lineage>
</organism>
<dbReference type="InterPro" id="IPR045329">
    <property type="entry name" value="LZTS"/>
</dbReference>
<dbReference type="AlphaFoldDB" id="A0AAN9Y159"/>
<dbReference type="PANTHER" id="PTHR19354:SF2">
    <property type="entry name" value="LEUCINE-RICH REPEAT-CONTAINING PROTEIN DDB_G0290503"/>
    <property type="match status" value="1"/>
</dbReference>
<dbReference type="PANTHER" id="PTHR19354">
    <property type="entry name" value="ZIPPER PUTATIVE TUMOR SUPPRESSOR 2 HOMOLOG-LIKE PROTEIN-RELATED"/>
    <property type="match status" value="1"/>
</dbReference>
<evidence type="ECO:0000256" key="1">
    <source>
        <dbReference type="ARBA" id="ARBA00004496"/>
    </source>
</evidence>
<keyword evidence="2" id="KW-0963">Cytoplasm</keyword>
<dbReference type="EMBL" id="JBBCAQ010000035">
    <property type="protein sequence ID" value="KAK7578107.1"/>
    <property type="molecule type" value="Genomic_DNA"/>
</dbReference>
<keyword evidence="3" id="KW-0175">Coiled coil</keyword>
<dbReference type="Proteomes" id="UP001367676">
    <property type="component" value="Unassembled WGS sequence"/>
</dbReference>
<reference evidence="4 5" key="1">
    <citation type="submission" date="2024-03" db="EMBL/GenBank/DDBJ databases">
        <title>Adaptation during the transition from Ophiocordyceps entomopathogen to insect associate is accompanied by gene loss and intensified selection.</title>
        <authorList>
            <person name="Ward C.M."/>
            <person name="Onetto C.A."/>
            <person name="Borneman A.R."/>
        </authorList>
    </citation>
    <scope>NUCLEOTIDE SEQUENCE [LARGE SCALE GENOMIC DNA]</scope>
    <source>
        <strain evidence="4">AWRI1</strain>
        <tissue evidence="4">Single Adult Female</tissue>
    </source>
</reference>
<sequence>MSPTIKANRFGSSSSLFSTQDVIHESNREFLNSMIAPNTPPTTANSEPTSSSARFFTPDSMQRMIPVPPEITSTLNKDRGLVKPIAFKPLMNKIDMVEGQRYGSTPVLTKSSFNIHHYGSSNDLRRQTNRTYNLAERKLRSASPTAMSSLPFFNQRSTRNDYDDLDNVNMRKVPSSYIKEPDIYAKTFRLLDRVGTMENKTNSLMDLRSSSSDSASFAEIEVTLREKDSELSYLRQTMEHNEEVIFNVYKEKELAYERELRKMRVLHESKMRAVSQKSVKLEQMLTLRSYQFQEEQKRLKDENIKAAGEISVLREEIEALRTRLEETEWKLCQRTGELNHLKSELNSSQNDRRNCCQEISCLKNKINQLKSSLVSKDTEIDLLNEKLAKNGVNDKCIQSEIFKLLGQLENEVTNEEPNTKSESESVDKGGRENIVNLIDKIKKKISSVIKKWHEERTSWDNEKATWMAEKEKVLCYQKRLQLNYIEMFRRNKSLESEVESLSLKLHLNSRARRKELAESEPSSPTTIPL</sequence>
<protein>
    <submittedName>
        <fullName evidence="4">Uncharacterized protein</fullName>
    </submittedName>
</protein>
<evidence type="ECO:0000313" key="5">
    <source>
        <dbReference type="Proteomes" id="UP001367676"/>
    </source>
</evidence>
<accession>A0AAN9Y159</accession>
<comment type="caution">
    <text evidence="4">The sequence shown here is derived from an EMBL/GenBank/DDBJ whole genome shotgun (WGS) entry which is preliminary data.</text>
</comment>
<comment type="subcellular location">
    <subcellularLocation>
        <location evidence="1">Cytoplasm</location>
    </subcellularLocation>
</comment>
<evidence type="ECO:0000256" key="3">
    <source>
        <dbReference type="ARBA" id="ARBA00023054"/>
    </source>
</evidence>
<proteinExistence type="predicted"/>
<evidence type="ECO:0000256" key="2">
    <source>
        <dbReference type="ARBA" id="ARBA00022490"/>
    </source>
</evidence>
<name>A0AAN9Y159_9HEMI</name>